<protein>
    <submittedName>
        <fullName evidence="2">Uncharacterized protein</fullName>
    </submittedName>
</protein>
<organism evidence="2 3">
    <name type="scientific">Nocardia bhagyanarayanae</name>
    <dbReference type="NCBI Taxonomy" id="1215925"/>
    <lineage>
        <taxon>Bacteria</taxon>
        <taxon>Bacillati</taxon>
        <taxon>Actinomycetota</taxon>
        <taxon>Actinomycetes</taxon>
        <taxon>Mycobacteriales</taxon>
        <taxon>Nocardiaceae</taxon>
        <taxon>Nocardia</taxon>
    </lineage>
</organism>
<gene>
    <name evidence="2" type="ORF">FB390_4384</name>
</gene>
<comment type="caution">
    <text evidence="2">The sequence shown here is derived from an EMBL/GenBank/DDBJ whole genome shotgun (WGS) entry which is preliminary data.</text>
</comment>
<evidence type="ECO:0000313" key="2">
    <source>
        <dbReference type="EMBL" id="TQM32689.1"/>
    </source>
</evidence>
<dbReference type="AlphaFoldDB" id="A0A543FFP8"/>
<reference evidence="2 3" key="1">
    <citation type="submission" date="2019-06" db="EMBL/GenBank/DDBJ databases">
        <title>Sequencing the genomes of 1000 actinobacteria strains.</title>
        <authorList>
            <person name="Klenk H.-P."/>
        </authorList>
    </citation>
    <scope>NUCLEOTIDE SEQUENCE [LARGE SCALE GENOMIC DNA]</scope>
    <source>
        <strain evidence="2 3">DSM 103495</strain>
    </source>
</reference>
<proteinExistence type="predicted"/>
<dbReference type="Proteomes" id="UP000316331">
    <property type="component" value="Unassembled WGS sequence"/>
</dbReference>
<feature type="region of interest" description="Disordered" evidence="1">
    <location>
        <begin position="252"/>
        <end position="295"/>
    </location>
</feature>
<dbReference type="EMBL" id="VFPG01000001">
    <property type="protein sequence ID" value="TQM32689.1"/>
    <property type="molecule type" value="Genomic_DNA"/>
</dbReference>
<accession>A0A543FFP8</accession>
<evidence type="ECO:0000313" key="3">
    <source>
        <dbReference type="Proteomes" id="UP000316331"/>
    </source>
</evidence>
<feature type="compositionally biased region" description="Polar residues" evidence="1">
    <location>
        <begin position="284"/>
        <end position="295"/>
    </location>
</feature>
<name>A0A543FFP8_9NOCA</name>
<evidence type="ECO:0000256" key="1">
    <source>
        <dbReference type="SAM" id="MobiDB-lite"/>
    </source>
</evidence>
<keyword evidence="3" id="KW-1185">Reference proteome</keyword>
<sequence length="295" mass="32884">MSELPQLRDWQWRLTRRVYQLRVDYYNALYRGYPQPRETDYSFGELDILNWRAHLWEINLADKDLSARAVGQGVPENLLIDIDRRATTCDVDREWIPDGEPSPELRTREAAYDLIAADAWQLATMAAVEADHHYLARDLPVPLRDQFEENMNLVRERAVVAASAAALDIEDLAAMIPRTPADLLQVVDLTVNTYTITELQERFRVLAWPGIAVHARRDITEWASHTSHVVSDASDTLFPSVQHLRAAAAAALGEDPSGQAVPGADLGIGRDGLDPEPAAEHGVGQSTPQAGYSVE</sequence>